<dbReference type="AlphaFoldDB" id="E8KGN1"/>
<organism evidence="1 2">
    <name type="scientific">Actinobacillus ureae ATCC 25976</name>
    <dbReference type="NCBI Taxonomy" id="887324"/>
    <lineage>
        <taxon>Bacteria</taxon>
        <taxon>Pseudomonadati</taxon>
        <taxon>Pseudomonadota</taxon>
        <taxon>Gammaproteobacteria</taxon>
        <taxon>Pasteurellales</taxon>
        <taxon>Pasteurellaceae</taxon>
        <taxon>Actinobacillus</taxon>
    </lineage>
</organism>
<dbReference type="HOGENOM" id="CLU_2799695_0_0_6"/>
<evidence type="ECO:0000313" key="1">
    <source>
        <dbReference type="EMBL" id="EFX91969.1"/>
    </source>
</evidence>
<reference evidence="1 2" key="1">
    <citation type="submission" date="2011-01" db="EMBL/GenBank/DDBJ databases">
        <authorList>
            <person name="Muzny D."/>
            <person name="Qin X."/>
            <person name="Deng J."/>
            <person name="Jiang H."/>
            <person name="Liu Y."/>
            <person name="Qu J."/>
            <person name="Song X.-Z."/>
            <person name="Zhang L."/>
            <person name="Thornton R."/>
            <person name="Coyle M."/>
            <person name="Francisco L."/>
            <person name="Jackson L."/>
            <person name="Javaid M."/>
            <person name="Korchina V."/>
            <person name="Kovar C."/>
            <person name="Mata R."/>
            <person name="Mathew T."/>
            <person name="Ngo R."/>
            <person name="Nguyen L."/>
            <person name="Nguyen N."/>
            <person name="Okwuonu G."/>
            <person name="Ongeri F."/>
            <person name="Pham C."/>
            <person name="Simmons D."/>
            <person name="Wilczek-Boney K."/>
            <person name="Hale W."/>
            <person name="Jakkamsetti A."/>
            <person name="Pham P."/>
            <person name="Ruth R."/>
            <person name="San Lucas F."/>
            <person name="Warren J."/>
            <person name="Zhang J."/>
            <person name="Zhao Z."/>
            <person name="Zhou C."/>
            <person name="Zhu D."/>
            <person name="Lee S."/>
            <person name="Bess C."/>
            <person name="Blankenburg K."/>
            <person name="Forbes L."/>
            <person name="Fu Q."/>
            <person name="Gubbala S."/>
            <person name="Hirani K."/>
            <person name="Jayaseelan J.C."/>
            <person name="Lara F."/>
            <person name="Munidasa M."/>
            <person name="Palculict T."/>
            <person name="Patil S."/>
            <person name="Pu L.-L."/>
            <person name="Saada N."/>
            <person name="Tang L."/>
            <person name="Weissenberger G."/>
            <person name="Zhu Y."/>
            <person name="Hemphill L."/>
            <person name="Shang Y."/>
            <person name="Youmans B."/>
            <person name="Ayvaz T."/>
            <person name="Ross M."/>
            <person name="Santibanez J."/>
            <person name="Aqrawi P."/>
            <person name="Gross S."/>
            <person name="Joshi V."/>
            <person name="Fowler G."/>
            <person name="Nazareth L."/>
            <person name="Reid J."/>
            <person name="Worley K."/>
            <person name="Petrosino J."/>
            <person name="Highlander S."/>
            <person name="Gibbs R."/>
        </authorList>
    </citation>
    <scope>NUCLEOTIDE SEQUENCE [LARGE SCALE GENOMIC DNA]</scope>
    <source>
        <strain evidence="1 2">ATCC 25976</strain>
    </source>
</reference>
<gene>
    <name evidence="1" type="ORF">HMPREF0027_0998</name>
</gene>
<feature type="non-terminal residue" evidence="1">
    <location>
        <position position="68"/>
    </location>
</feature>
<dbReference type="Proteomes" id="UP000005467">
    <property type="component" value="Unassembled WGS sequence"/>
</dbReference>
<protein>
    <submittedName>
        <fullName evidence="1">Uncharacterized protein</fullName>
    </submittedName>
</protein>
<name>E8KGN1_9PAST</name>
<keyword evidence="2" id="KW-1185">Reference proteome</keyword>
<sequence length="68" mass="7183">MKLTVAEVNKTFSDKIGINWNNLSGNFFRNLGSATISGGFGKSGGQLALVNSNNLNVLLSALVICPQK</sequence>
<proteinExistence type="predicted"/>
<comment type="caution">
    <text evidence="1">The sequence shown here is derived from an EMBL/GenBank/DDBJ whole genome shotgun (WGS) entry which is preliminary data.</text>
</comment>
<dbReference type="EMBL" id="AEVG01000065">
    <property type="protein sequence ID" value="EFX91969.1"/>
    <property type="molecule type" value="Genomic_DNA"/>
</dbReference>
<accession>E8KGN1</accession>
<evidence type="ECO:0000313" key="2">
    <source>
        <dbReference type="Proteomes" id="UP000005467"/>
    </source>
</evidence>